<keyword evidence="4 10" id="KW-0963">Cytoplasm</keyword>
<name>A0A3N5BSF8_9THEO</name>
<comment type="caution">
    <text evidence="15">The sequence shown here is derived from an EMBL/GenBank/DDBJ whole genome shotgun (WGS) entry which is preliminary data.</text>
</comment>
<comment type="subcellular location">
    <subcellularLocation>
        <location evidence="1 10">Cytoplasm</location>
    </subcellularLocation>
</comment>
<dbReference type="GO" id="GO:0051082">
    <property type="term" value="F:unfolded protein binding"/>
    <property type="evidence" value="ECO:0007669"/>
    <property type="project" value="TreeGrafter"/>
</dbReference>
<dbReference type="HAMAP" id="MF_01151">
    <property type="entry name" value="GrpE"/>
    <property type="match status" value="1"/>
</dbReference>
<dbReference type="Gene3D" id="2.30.22.10">
    <property type="entry name" value="Head domain of nucleotide exchange factor GrpE"/>
    <property type="match status" value="1"/>
</dbReference>
<dbReference type="InterPro" id="IPR013805">
    <property type="entry name" value="GrpE_CC"/>
</dbReference>
<comment type="function">
    <text evidence="7 10 11">Participates actively in the response to hyperosmotic and heat shock by preventing the aggregation of stress-denatured proteins, in association with DnaK and GrpE. It is the nucleotide exchange factor for DnaK and may function as a thermosensor. Unfolded proteins bind initially to DnaJ; upon interaction with the DnaJ-bound protein, DnaK hydrolyzes its bound ATP, resulting in the formation of a stable complex. GrpE releases ADP from DnaK; ATP binding to DnaK triggers the release of the substrate protein, thus completing the reaction cycle. Several rounds of ATP-dependent interactions between DnaJ, DnaK and GrpE are required for fully efficient folding.</text>
</comment>
<keyword evidence="16" id="KW-1185">Reference proteome</keyword>
<keyword evidence="5 10" id="KW-0346">Stress response</keyword>
<reference evidence="15 16" key="1">
    <citation type="submission" date="2018-11" db="EMBL/GenBank/DDBJ databases">
        <title>Genomic Encyclopedia of Type Strains, Phase IV (KMG-IV): sequencing the most valuable type-strain genomes for metagenomic binning, comparative biology and taxonomic classification.</title>
        <authorList>
            <person name="Goeker M."/>
        </authorList>
    </citation>
    <scope>NUCLEOTIDE SEQUENCE [LARGE SCALE GENOMIC DNA]</scope>
    <source>
        <strain evidence="15 16">DSM 102936</strain>
    </source>
</reference>
<feature type="compositionally biased region" description="Low complexity" evidence="14">
    <location>
        <begin position="13"/>
        <end position="25"/>
    </location>
</feature>
<feature type="region of interest" description="Disordered" evidence="14">
    <location>
        <begin position="1"/>
        <end position="56"/>
    </location>
</feature>
<dbReference type="SUPFAM" id="SSF58014">
    <property type="entry name" value="Coiled-coil domain of nucleotide exchange factor GrpE"/>
    <property type="match status" value="1"/>
</dbReference>
<comment type="subunit">
    <text evidence="3 10">Homodimer.</text>
</comment>
<dbReference type="Pfam" id="PF01025">
    <property type="entry name" value="GrpE"/>
    <property type="match status" value="1"/>
</dbReference>
<dbReference type="GO" id="GO:0005737">
    <property type="term" value="C:cytoplasm"/>
    <property type="evidence" value="ECO:0007669"/>
    <property type="project" value="UniProtKB-SubCell"/>
</dbReference>
<evidence type="ECO:0000256" key="4">
    <source>
        <dbReference type="ARBA" id="ARBA00022490"/>
    </source>
</evidence>
<dbReference type="PANTHER" id="PTHR21237:SF23">
    <property type="entry name" value="GRPE PROTEIN HOMOLOG, MITOCHONDRIAL"/>
    <property type="match status" value="1"/>
</dbReference>
<dbReference type="EMBL" id="RKRE01000002">
    <property type="protein sequence ID" value="RPF46701.1"/>
    <property type="molecule type" value="Genomic_DNA"/>
</dbReference>
<evidence type="ECO:0000256" key="7">
    <source>
        <dbReference type="ARBA" id="ARBA00053401"/>
    </source>
</evidence>
<accession>A0A3N5BSF8</accession>
<feature type="compositionally biased region" description="Basic and acidic residues" evidence="14">
    <location>
        <begin position="1"/>
        <end position="12"/>
    </location>
</feature>
<evidence type="ECO:0000256" key="13">
    <source>
        <dbReference type="SAM" id="Coils"/>
    </source>
</evidence>
<evidence type="ECO:0000313" key="16">
    <source>
        <dbReference type="Proteomes" id="UP000282654"/>
    </source>
</evidence>
<dbReference type="SUPFAM" id="SSF51064">
    <property type="entry name" value="Head domain of nucleotide exchange factor GrpE"/>
    <property type="match status" value="1"/>
</dbReference>
<dbReference type="PANTHER" id="PTHR21237">
    <property type="entry name" value="GRPE PROTEIN"/>
    <property type="match status" value="1"/>
</dbReference>
<feature type="coiled-coil region" evidence="13">
    <location>
        <begin position="59"/>
        <end position="100"/>
    </location>
</feature>
<evidence type="ECO:0000256" key="14">
    <source>
        <dbReference type="SAM" id="MobiDB-lite"/>
    </source>
</evidence>
<dbReference type="Proteomes" id="UP000282654">
    <property type="component" value="Unassembled WGS sequence"/>
</dbReference>
<evidence type="ECO:0000256" key="11">
    <source>
        <dbReference type="RuleBase" id="RU000639"/>
    </source>
</evidence>
<dbReference type="Gene3D" id="3.90.20.20">
    <property type="match status" value="1"/>
</dbReference>
<evidence type="ECO:0000256" key="9">
    <source>
        <dbReference type="ARBA" id="ARBA00076414"/>
    </source>
</evidence>
<evidence type="ECO:0000256" key="8">
    <source>
        <dbReference type="ARBA" id="ARBA00072274"/>
    </source>
</evidence>
<sequence length="212" mass="23671">MPDKEREEKRVNGEAAAPAAVTGAETDAEAPAVEESLPEREAAQDLGEAPETLSPEDRVRALEAALSTAEAKAAEYYQQLLRLRADFENLRRRVNKEREEFLHFAGEALVTALLPVLDDFERALQSPGEQVADFLSGVNMIYRRLSEILAREGLEPIPAVGQEFDPSRHEAVAYEAGEDGPRHTVVEEFRRGYMFRGKVIRPALVKVSREKE</sequence>
<dbReference type="GO" id="GO:0051087">
    <property type="term" value="F:protein-folding chaperone binding"/>
    <property type="evidence" value="ECO:0007669"/>
    <property type="project" value="InterPro"/>
</dbReference>
<evidence type="ECO:0000256" key="2">
    <source>
        <dbReference type="ARBA" id="ARBA00009054"/>
    </source>
</evidence>
<dbReference type="GO" id="GO:0000774">
    <property type="term" value="F:adenyl-nucleotide exchange factor activity"/>
    <property type="evidence" value="ECO:0007669"/>
    <property type="project" value="InterPro"/>
</dbReference>
<evidence type="ECO:0000313" key="15">
    <source>
        <dbReference type="EMBL" id="RPF46701.1"/>
    </source>
</evidence>
<dbReference type="PROSITE" id="PS01071">
    <property type="entry name" value="GRPE"/>
    <property type="match status" value="1"/>
</dbReference>
<dbReference type="InterPro" id="IPR009012">
    <property type="entry name" value="GrpE_head"/>
</dbReference>
<dbReference type="FunFam" id="2.30.22.10:FF:000001">
    <property type="entry name" value="Protein GrpE"/>
    <property type="match status" value="1"/>
</dbReference>
<dbReference type="NCBIfam" id="NF010738">
    <property type="entry name" value="PRK14140.1"/>
    <property type="match status" value="1"/>
</dbReference>
<evidence type="ECO:0000256" key="10">
    <source>
        <dbReference type="HAMAP-Rule" id="MF_01151"/>
    </source>
</evidence>
<evidence type="ECO:0000256" key="5">
    <source>
        <dbReference type="ARBA" id="ARBA00023016"/>
    </source>
</evidence>
<dbReference type="GO" id="GO:0042803">
    <property type="term" value="F:protein homodimerization activity"/>
    <property type="evidence" value="ECO:0007669"/>
    <property type="project" value="InterPro"/>
</dbReference>
<evidence type="ECO:0000256" key="12">
    <source>
        <dbReference type="RuleBase" id="RU004478"/>
    </source>
</evidence>
<dbReference type="GO" id="GO:0006457">
    <property type="term" value="P:protein folding"/>
    <property type="evidence" value="ECO:0007669"/>
    <property type="project" value="InterPro"/>
</dbReference>
<organism evidence="15 16">
    <name type="scientific">Thermodesulfitimonas autotrophica</name>
    <dbReference type="NCBI Taxonomy" id="1894989"/>
    <lineage>
        <taxon>Bacteria</taxon>
        <taxon>Bacillati</taxon>
        <taxon>Bacillota</taxon>
        <taxon>Clostridia</taxon>
        <taxon>Thermoanaerobacterales</taxon>
        <taxon>Thermoanaerobacteraceae</taxon>
        <taxon>Thermodesulfitimonas</taxon>
    </lineage>
</organism>
<dbReference type="InterPro" id="IPR000740">
    <property type="entry name" value="GrpE"/>
</dbReference>
<keyword evidence="13" id="KW-0175">Coiled coil</keyword>
<dbReference type="PRINTS" id="PR00773">
    <property type="entry name" value="GRPEPROTEIN"/>
</dbReference>
<evidence type="ECO:0000256" key="6">
    <source>
        <dbReference type="ARBA" id="ARBA00023186"/>
    </source>
</evidence>
<dbReference type="AlphaFoldDB" id="A0A3N5BSF8"/>
<protein>
    <recommendedName>
        <fullName evidence="8 10">Protein GrpE</fullName>
    </recommendedName>
    <alternativeName>
        <fullName evidence="9 10">HSP-70 cofactor</fullName>
    </alternativeName>
</protein>
<keyword evidence="6 10" id="KW-0143">Chaperone</keyword>
<evidence type="ECO:0000256" key="1">
    <source>
        <dbReference type="ARBA" id="ARBA00004496"/>
    </source>
</evidence>
<comment type="similarity">
    <text evidence="2 10 12">Belongs to the GrpE family.</text>
</comment>
<proteinExistence type="inferred from homology"/>
<gene>
    <name evidence="10" type="primary">grpE</name>
    <name evidence="15" type="ORF">EDD75_0955</name>
</gene>
<evidence type="ECO:0000256" key="3">
    <source>
        <dbReference type="ARBA" id="ARBA00011738"/>
    </source>
</evidence>
<dbReference type="RefSeq" id="WP_170157716.1">
    <property type="nucleotide sequence ID" value="NZ_RKRE01000002.1"/>
</dbReference>
<dbReference type="CDD" id="cd00446">
    <property type="entry name" value="GrpE"/>
    <property type="match status" value="1"/>
</dbReference>